<dbReference type="EMBL" id="JAWJYN010000002">
    <property type="protein sequence ID" value="MDZ8162091.1"/>
    <property type="molecule type" value="Genomic_DNA"/>
</dbReference>
<protein>
    <submittedName>
        <fullName evidence="3">DNA polymerase III subunit gamma/tau</fullName>
    </submittedName>
</protein>
<feature type="region of interest" description="Disordered" evidence="1">
    <location>
        <begin position="1"/>
        <end position="105"/>
    </location>
</feature>
<evidence type="ECO:0000256" key="2">
    <source>
        <dbReference type="SAM" id="Phobius"/>
    </source>
</evidence>
<comment type="caution">
    <text evidence="3">The sequence shown here is derived from an EMBL/GenBank/DDBJ whole genome shotgun (WGS) entry which is preliminary data.</text>
</comment>
<evidence type="ECO:0000256" key="1">
    <source>
        <dbReference type="SAM" id="MobiDB-lite"/>
    </source>
</evidence>
<feature type="transmembrane region" description="Helical" evidence="2">
    <location>
        <begin position="156"/>
        <end position="175"/>
    </location>
</feature>
<proteinExistence type="predicted"/>
<keyword evidence="4" id="KW-1185">Reference proteome</keyword>
<organism evidence="3 4">
    <name type="scientific">Microbacterium aquimaris</name>
    <dbReference type="NCBI Taxonomy" id="459816"/>
    <lineage>
        <taxon>Bacteria</taxon>
        <taxon>Bacillati</taxon>
        <taxon>Actinomycetota</taxon>
        <taxon>Actinomycetes</taxon>
        <taxon>Micrococcales</taxon>
        <taxon>Microbacteriaceae</taxon>
        <taxon>Microbacterium</taxon>
    </lineage>
</organism>
<feature type="transmembrane region" description="Helical" evidence="2">
    <location>
        <begin position="187"/>
        <end position="207"/>
    </location>
</feature>
<reference evidence="3 4" key="1">
    <citation type="submission" date="2023-10" db="EMBL/GenBank/DDBJ databases">
        <title>Microbacterium xanthum sp. nov., isolated from seaweed.</title>
        <authorList>
            <person name="Lee S.D."/>
        </authorList>
    </citation>
    <scope>NUCLEOTIDE SEQUENCE [LARGE SCALE GENOMIC DNA]</scope>
    <source>
        <strain evidence="3 4">KCTC 19124</strain>
    </source>
</reference>
<feature type="transmembrane region" description="Helical" evidence="2">
    <location>
        <begin position="115"/>
        <end position="136"/>
    </location>
</feature>
<dbReference type="Proteomes" id="UP001291912">
    <property type="component" value="Unassembled WGS sequence"/>
</dbReference>
<accession>A0ABU5N7Q9</accession>
<feature type="compositionally biased region" description="Low complexity" evidence="1">
    <location>
        <begin position="74"/>
        <end position="88"/>
    </location>
</feature>
<feature type="compositionally biased region" description="Acidic residues" evidence="1">
    <location>
        <begin position="94"/>
        <end position="105"/>
    </location>
</feature>
<sequence length="208" mass="21302">MTPRDRDALSWDGDDDPTLDTGSHVDGPVDDETEVGPEPADGATGSAAPIDLPPGYTAVGRGSEGVAPSDGETAAAADVEVSADAEVSAGEDASTGEDSGDPADEVVDTPSMGNAALIALGVLGGVYLLYTVGWIVGGLRLQDVAQFLVAPVAYQVALWIAVAAPAIWFAVTVLLTRRSRSWVRFAWLAAGVVLLVPWPFAMIGAIGQ</sequence>
<dbReference type="RefSeq" id="WP_194424582.1">
    <property type="nucleotide sequence ID" value="NZ_BAAAPT010000002.1"/>
</dbReference>
<keyword evidence="2" id="KW-0472">Membrane</keyword>
<name>A0ABU5N7Q9_9MICO</name>
<gene>
    <name evidence="3" type="ORF">R2Q92_09575</name>
</gene>
<evidence type="ECO:0000313" key="4">
    <source>
        <dbReference type="Proteomes" id="UP001291912"/>
    </source>
</evidence>
<keyword evidence="2" id="KW-1133">Transmembrane helix</keyword>
<keyword evidence="2" id="KW-0812">Transmembrane</keyword>
<evidence type="ECO:0000313" key="3">
    <source>
        <dbReference type="EMBL" id="MDZ8162091.1"/>
    </source>
</evidence>